<reference evidence="2 3" key="1">
    <citation type="journal article" date="2024" name="G3 (Bethesda)">
        <title>Genome assembly of Hibiscus sabdariffa L. provides insights into metabolisms of medicinal natural products.</title>
        <authorList>
            <person name="Kim T."/>
        </authorList>
    </citation>
    <scope>NUCLEOTIDE SEQUENCE [LARGE SCALE GENOMIC DNA]</scope>
    <source>
        <strain evidence="2">TK-2024</strain>
        <tissue evidence="2">Old leaves</tissue>
    </source>
</reference>
<gene>
    <name evidence="2" type="ORF">V6N12_003091</name>
</gene>
<name>A0ABR2EAV8_9ROSI</name>
<evidence type="ECO:0000256" key="1">
    <source>
        <dbReference type="SAM" id="MobiDB-lite"/>
    </source>
</evidence>
<organism evidence="2 3">
    <name type="scientific">Hibiscus sabdariffa</name>
    <name type="common">roselle</name>
    <dbReference type="NCBI Taxonomy" id="183260"/>
    <lineage>
        <taxon>Eukaryota</taxon>
        <taxon>Viridiplantae</taxon>
        <taxon>Streptophyta</taxon>
        <taxon>Embryophyta</taxon>
        <taxon>Tracheophyta</taxon>
        <taxon>Spermatophyta</taxon>
        <taxon>Magnoliopsida</taxon>
        <taxon>eudicotyledons</taxon>
        <taxon>Gunneridae</taxon>
        <taxon>Pentapetalae</taxon>
        <taxon>rosids</taxon>
        <taxon>malvids</taxon>
        <taxon>Malvales</taxon>
        <taxon>Malvaceae</taxon>
        <taxon>Malvoideae</taxon>
        <taxon>Hibiscus</taxon>
    </lineage>
</organism>
<keyword evidence="3" id="KW-1185">Reference proteome</keyword>
<comment type="caution">
    <text evidence="2">The sequence shown here is derived from an EMBL/GenBank/DDBJ whole genome shotgun (WGS) entry which is preliminary data.</text>
</comment>
<dbReference type="PANTHER" id="PTHR47481">
    <property type="match status" value="1"/>
</dbReference>
<evidence type="ECO:0000313" key="3">
    <source>
        <dbReference type="Proteomes" id="UP001472677"/>
    </source>
</evidence>
<dbReference type="PANTHER" id="PTHR47481:SF21">
    <property type="entry name" value="BASIC-LEUCINE ZIPPER TRANSCRIPTION FACTOR Q-RELATED"/>
    <property type="match status" value="1"/>
</dbReference>
<accession>A0ABR2EAV8</accession>
<dbReference type="Pfam" id="PF14223">
    <property type="entry name" value="Retrotran_gag_2"/>
    <property type="match status" value="1"/>
</dbReference>
<evidence type="ECO:0000313" key="2">
    <source>
        <dbReference type="EMBL" id="KAK8556696.1"/>
    </source>
</evidence>
<evidence type="ECO:0008006" key="4">
    <source>
        <dbReference type="Google" id="ProtNLM"/>
    </source>
</evidence>
<sequence>MVASMINPYDSIVSVDNTNHLIQFNLGSQLPLKLIGAMNFVTWKAQVKSLMFSHDLYPYLDDTMTVPPRTITINNTQTSNPKYKIWSRQDQLIRNVLMASVDQTATFAITKSSTSKEAWDTLHTLYANKSHTRIFSLQNILASITKQSRSIVEYLRDTKNVADELTTVGAPISDTELAVKILSGLGPENNQSWRSQNSRLQHLQQRQPGNTQRNPQHNCVACQLCGRTSHTSNLFRSCSHNHIEAQAHYASMPLIVDSGASHHVTIDANNIQHL</sequence>
<feature type="region of interest" description="Disordered" evidence="1">
    <location>
        <begin position="188"/>
        <end position="215"/>
    </location>
</feature>
<protein>
    <recommendedName>
        <fullName evidence="4">Retrotransposon Copia-like N-terminal domain-containing protein</fullName>
    </recommendedName>
</protein>
<dbReference type="Proteomes" id="UP001472677">
    <property type="component" value="Unassembled WGS sequence"/>
</dbReference>
<proteinExistence type="predicted"/>
<dbReference type="EMBL" id="JBBPBM010000017">
    <property type="protein sequence ID" value="KAK8556696.1"/>
    <property type="molecule type" value="Genomic_DNA"/>
</dbReference>